<dbReference type="Proteomes" id="UP001642520">
    <property type="component" value="Unassembled WGS sequence"/>
</dbReference>
<organism evidence="2 3">
    <name type="scientific">Xylocopa violacea</name>
    <name type="common">Violet carpenter bee</name>
    <name type="synonym">Apis violacea</name>
    <dbReference type="NCBI Taxonomy" id="135666"/>
    <lineage>
        <taxon>Eukaryota</taxon>
        <taxon>Metazoa</taxon>
        <taxon>Ecdysozoa</taxon>
        <taxon>Arthropoda</taxon>
        <taxon>Hexapoda</taxon>
        <taxon>Insecta</taxon>
        <taxon>Pterygota</taxon>
        <taxon>Neoptera</taxon>
        <taxon>Endopterygota</taxon>
        <taxon>Hymenoptera</taxon>
        <taxon>Apocrita</taxon>
        <taxon>Aculeata</taxon>
        <taxon>Apoidea</taxon>
        <taxon>Anthophila</taxon>
        <taxon>Apidae</taxon>
        <taxon>Xylocopa</taxon>
        <taxon>Xylocopa</taxon>
    </lineage>
</organism>
<gene>
    <name evidence="2" type="ORF">XYLVIOL_LOCUS10775</name>
</gene>
<proteinExistence type="predicted"/>
<comment type="caution">
    <text evidence="2">The sequence shown here is derived from an EMBL/GenBank/DDBJ whole genome shotgun (WGS) entry which is preliminary data.</text>
</comment>
<evidence type="ECO:0008006" key="4">
    <source>
        <dbReference type="Google" id="ProtNLM"/>
    </source>
</evidence>
<protein>
    <recommendedName>
        <fullName evidence="4">Secreted protein</fullName>
    </recommendedName>
</protein>
<dbReference type="EMBL" id="CAXAJV020001301">
    <property type="protein sequence ID" value="CAL7951914.1"/>
    <property type="molecule type" value="Genomic_DNA"/>
</dbReference>
<evidence type="ECO:0000256" key="1">
    <source>
        <dbReference type="SAM" id="SignalP"/>
    </source>
</evidence>
<sequence length="78" mass="9025">MWVPVISILWTIMNLMQRTFMTKSVIYTTLNETTGECDQSAECNHVEIITDFTPRPARKHAGDEQSIDFTLNVENEFD</sequence>
<feature type="chain" id="PRO_5045040223" description="Secreted protein" evidence="1">
    <location>
        <begin position="22"/>
        <end position="78"/>
    </location>
</feature>
<keyword evidence="3" id="KW-1185">Reference proteome</keyword>
<name>A0ABP1PID3_XYLVO</name>
<evidence type="ECO:0000313" key="2">
    <source>
        <dbReference type="EMBL" id="CAL7951914.1"/>
    </source>
</evidence>
<keyword evidence="1" id="KW-0732">Signal</keyword>
<feature type="signal peptide" evidence="1">
    <location>
        <begin position="1"/>
        <end position="21"/>
    </location>
</feature>
<evidence type="ECO:0000313" key="3">
    <source>
        <dbReference type="Proteomes" id="UP001642520"/>
    </source>
</evidence>
<reference evidence="2 3" key="1">
    <citation type="submission" date="2024-08" db="EMBL/GenBank/DDBJ databases">
        <authorList>
            <person name="Will J Nash"/>
            <person name="Angela Man"/>
            <person name="Seanna McTaggart"/>
            <person name="Kendall Baker"/>
            <person name="Tom Barker"/>
            <person name="Leah Catchpole"/>
            <person name="Alex Durrant"/>
            <person name="Karim Gharbi"/>
            <person name="Naomi Irish"/>
            <person name="Gemy Kaithakottil"/>
            <person name="Debby Ku"/>
            <person name="Aaliyah Providence"/>
            <person name="Felix Shaw"/>
            <person name="David Swarbreck"/>
            <person name="Chris Watkins"/>
            <person name="Ann M. McCartney"/>
            <person name="Giulio Formenti"/>
            <person name="Alice Mouton"/>
            <person name="Noel Vella"/>
            <person name="Bjorn M von Reumont"/>
            <person name="Adriana Vella"/>
            <person name="Wilfried Haerty"/>
        </authorList>
    </citation>
    <scope>NUCLEOTIDE SEQUENCE [LARGE SCALE GENOMIC DNA]</scope>
</reference>
<accession>A0ABP1PID3</accession>